<reference evidence="4" key="1">
    <citation type="submission" date="2019-02" db="EMBL/GenBank/DDBJ databases">
        <authorList>
            <person name="Gruber-Vodicka R. H."/>
            <person name="Seah K. B. B."/>
        </authorList>
    </citation>
    <scope>NUCLEOTIDE SEQUENCE</scope>
    <source>
        <strain evidence="2">BECK_BZ197</strain>
        <strain evidence="4">BECK_BZ198</strain>
        <strain evidence="3">BECK_BZ199</strain>
    </source>
</reference>
<feature type="domain" description="CTHRC1 C-terminal" evidence="1">
    <location>
        <begin position="63"/>
        <end position="158"/>
    </location>
</feature>
<proteinExistence type="predicted"/>
<evidence type="ECO:0000313" key="2">
    <source>
        <dbReference type="EMBL" id="VFK33549.1"/>
    </source>
</evidence>
<name>A0A451BEH6_9GAMM</name>
<dbReference type="EMBL" id="CAADGH010000069">
    <property type="protein sequence ID" value="VFK76685.1"/>
    <property type="molecule type" value="Genomic_DNA"/>
</dbReference>
<sequence>MGTVGDRYLFYASANVGIGTAKPKAALEAKGLFIRKVFVATGLGPGDDTDPVAGGRRIISRTLKFTKLHADTAIRVLYCDNLRILGNNVAARWEIRLDGAHPPGGSIYQDKYARTGDQHDPATILGYATGVPAGDHQIQIRVNIVGGSTTDADTGWANSRWTIEAQKVWMQ</sequence>
<dbReference type="EMBL" id="CAADFQ010000048">
    <property type="protein sequence ID" value="VFK33559.1"/>
    <property type="molecule type" value="Genomic_DNA"/>
</dbReference>
<dbReference type="AlphaFoldDB" id="A0A451BEH6"/>
<gene>
    <name evidence="2" type="ORF">BECKMB1821G_GA0114241_11654</name>
    <name evidence="4" type="ORF">BECKMB1821H_GA0114242_10693</name>
    <name evidence="3" type="ORF">BECKMB1821I_GA0114274_10486</name>
</gene>
<dbReference type="Pfam" id="PF25815">
    <property type="entry name" value="CTHRC1_C"/>
    <property type="match status" value="1"/>
</dbReference>
<accession>A0A451BEH6</accession>
<evidence type="ECO:0000259" key="1">
    <source>
        <dbReference type="Pfam" id="PF25815"/>
    </source>
</evidence>
<protein>
    <recommendedName>
        <fullName evidence="1">CTHRC1 C-terminal domain-containing protein</fullName>
    </recommendedName>
</protein>
<evidence type="ECO:0000313" key="3">
    <source>
        <dbReference type="EMBL" id="VFK33559.1"/>
    </source>
</evidence>
<evidence type="ECO:0000313" key="4">
    <source>
        <dbReference type="EMBL" id="VFK76685.1"/>
    </source>
</evidence>
<organism evidence="4">
    <name type="scientific">Candidatus Kentrum sp. MB</name>
    <dbReference type="NCBI Taxonomy" id="2138164"/>
    <lineage>
        <taxon>Bacteria</taxon>
        <taxon>Pseudomonadati</taxon>
        <taxon>Pseudomonadota</taxon>
        <taxon>Gammaproteobacteria</taxon>
        <taxon>Candidatus Kentrum</taxon>
    </lineage>
</organism>
<dbReference type="EMBL" id="CAADFO010000165">
    <property type="protein sequence ID" value="VFK33549.1"/>
    <property type="molecule type" value="Genomic_DNA"/>
</dbReference>
<dbReference type="InterPro" id="IPR057873">
    <property type="entry name" value="CTHRC1_C"/>
</dbReference>